<dbReference type="GO" id="GO:0033204">
    <property type="term" value="F:ribonuclease P RNA binding"/>
    <property type="evidence" value="ECO:0007669"/>
    <property type="project" value="InterPro"/>
</dbReference>
<feature type="compositionally biased region" description="Low complexity" evidence="9">
    <location>
        <begin position="102"/>
        <end position="115"/>
    </location>
</feature>
<dbReference type="InterPro" id="IPR023538">
    <property type="entry name" value="RNP1"/>
</dbReference>
<dbReference type="PIRSF" id="PIRSF027081">
    <property type="entry name" value="RNase_P/MRP_p29_subunit"/>
    <property type="match status" value="1"/>
</dbReference>
<dbReference type="InterPro" id="IPR016848">
    <property type="entry name" value="RNase_P/MRP_Rpp29-subunit"/>
</dbReference>
<keyword evidence="6" id="KW-0255">Endonuclease</keyword>
<keyword evidence="7" id="KW-0378">Hydrolase</keyword>
<evidence type="ECO:0000313" key="10">
    <source>
        <dbReference type="EMBL" id="MBW0489928.1"/>
    </source>
</evidence>
<gene>
    <name evidence="10" type="ORF">O181_029643</name>
</gene>
<evidence type="ECO:0000256" key="6">
    <source>
        <dbReference type="ARBA" id="ARBA00022759"/>
    </source>
</evidence>
<keyword evidence="5" id="KW-0540">Nuclease</keyword>
<dbReference type="HAMAP" id="MF_00754">
    <property type="entry name" value="RNase_P_1"/>
    <property type="match status" value="1"/>
</dbReference>
<feature type="region of interest" description="Disordered" evidence="9">
    <location>
        <begin position="15"/>
        <end position="35"/>
    </location>
</feature>
<evidence type="ECO:0000256" key="4">
    <source>
        <dbReference type="ARBA" id="ARBA00022694"/>
    </source>
</evidence>
<dbReference type="GO" id="GO:0030677">
    <property type="term" value="C:ribonuclease P complex"/>
    <property type="evidence" value="ECO:0007669"/>
    <property type="project" value="InterPro"/>
</dbReference>
<comment type="similarity">
    <text evidence="2">Belongs to the eukaryotic/archaeal RNase P protein component 1 family.</text>
</comment>
<evidence type="ECO:0000256" key="3">
    <source>
        <dbReference type="ARBA" id="ARBA00022490"/>
    </source>
</evidence>
<dbReference type="GO" id="GO:0006364">
    <property type="term" value="P:rRNA processing"/>
    <property type="evidence" value="ECO:0007669"/>
    <property type="project" value="TreeGrafter"/>
</dbReference>
<protein>
    <recommendedName>
        <fullName evidence="8">Ribonuclease P protein subunit</fullName>
    </recommendedName>
</protein>
<evidence type="ECO:0000256" key="5">
    <source>
        <dbReference type="ARBA" id="ARBA00022722"/>
    </source>
</evidence>
<dbReference type="InterPro" id="IPR002730">
    <property type="entry name" value="Rpp29/RNP1"/>
</dbReference>
<comment type="caution">
    <text evidence="10">The sequence shown here is derived from an EMBL/GenBank/DDBJ whole genome shotgun (WGS) entry which is preliminary data.</text>
</comment>
<evidence type="ECO:0000313" key="11">
    <source>
        <dbReference type="Proteomes" id="UP000765509"/>
    </source>
</evidence>
<dbReference type="SMART" id="SM00538">
    <property type="entry name" value="POP4"/>
    <property type="match status" value="1"/>
</dbReference>
<dbReference type="GO" id="GO:0004519">
    <property type="term" value="F:endonuclease activity"/>
    <property type="evidence" value="ECO:0007669"/>
    <property type="project" value="UniProtKB-KW"/>
</dbReference>
<sequence length="309" mass="35335">MPITPRISHLALGNWRRHHSATMTNTQPEQTSQPTTHDIYVEPKILKKRRKREPAESNSEDVWADAKSLSTEQIISLIVPRPIPNLSKNIAVKVTGRHISLDRSSQSQSSNQIRPRQIKKTKAKRLNKSTTRETKYLELETLIETEQKSYRYDTFIPLHSLWLGYMSELLGIQLKIDQGVLEINNPQSSGPPSKLDKDIPPAMAMQAKLLKADYHGAFILVQRAKNPSLVGLKGIMIQESEQTFKIITQDSKIKVIPKVHCVFEILLPLQNSNLSESRSLVFEIFGNQFLFRPTDRINKKFKSKGFFEL</sequence>
<proteinExistence type="inferred from homology"/>
<dbReference type="InterPro" id="IPR023534">
    <property type="entry name" value="Rof/RNase_P-like"/>
</dbReference>
<reference evidence="10" key="1">
    <citation type="submission" date="2021-03" db="EMBL/GenBank/DDBJ databases">
        <title>Draft genome sequence of rust myrtle Austropuccinia psidii MF-1, a brazilian biotype.</title>
        <authorList>
            <person name="Quecine M.C."/>
            <person name="Pachon D.M.R."/>
            <person name="Bonatelli M.L."/>
            <person name="Correr F.H."/>
            <person name="Franceschini L.M."/>
            <person name="Leite T.F."/>
            <person name="Margarido G.R.A."/>
            <person name="Almeida C.A."/>
            <person name="Ferrarezi J.A."/>
            <person name="Labate C.A."/>
        </authorList>
    </citation>
    <scope>NUCLEOTIDE SEQUENCE</scope>
    <source>
        <strain evidence="10">MF-1</strain>
    </source>
</reference>
<dbReference type="InterPro" id="IPR036980">
    <property type="entry name" value="RNase_P/MRP_Rpp29_sf"/>
</dbReference>
<keyword evidence="11" id="KW-1185">Reference proteome</keyword>
<comment type="subcellular location">
    <subcellularLocation>
        <location evidence="1">Nucleus</location>
    </subcellularLocation>
</comment>
<dbReference type="GO" id="GO:0000172">
    <property type="term" value="C:ribonuclease MRP complex"/>
    <property type="evidence" value="ECO:0007669"/>
    <property type="project" value="InterPro"/>
</dbReference>
<name>A0A9Q3CW42_9BASI</name>
<evidence type="ECO:0000256" key="7">
    <source>
        <dbReference type="ARBA" id="ARBA00022801"/>
    </source>
</evidence>
<organism evidence="10 11">
    <name type="scientific">Austropuccinia psidii MF-1</name>
    <dbReference type="NCBI Taxonomy" id="1389203"/>
    <lineage>
        <taxon>Eukaryota</taxon>
        <taxon>Fungi</taxon>
        <taxon>Dikarya</taxon>
        <taxon>Basidiomycota</taxon>
        <taxon>Pucciniomycotina</taxon>
        <taxon>Pucciniomycetes</taxon>
        <taxon>Pucciniales</taxon>
        <taxon>Sphaerophragmiaceae</taxon>
        <taxon>Austropuccinia</taxon>
    </lineage>
</organism>
<dbReference type="OrthoDB" id="124041at2759"/>
<dbReference type="GO" id="GO:0001682">
    <property type="term" value="P:tRNA 5'-leader removal"/>
    <property type="evidence" value="ECO:0007669"/>
    <property type="project" value="InterPro"/>
</dbReference>
<feature type="region of interest" description="Disordered" evidence="9">
    <location>
        <begin position="100"/>
        <end position="124"/>
    </location>
</feature>
<feature type="compositionally biased region" description="Polar residues" evidence="9">
    <location>
        <begin position="21"/>
        <end position="35"/>
    </location>
</feature>
<keyword evidence="4 8" id="KW-0819">tRNA processing</keyword>
<dbReference type="Proteomes" id="UP000765509">
    <property type="component" value="Unassembled WGS sequence"/>
</dbReference>
<dbReference type="Pfam" id="PF01868">
    <property type="entry name" value="RNase_P-MRP_p29"/>
    <property type="match status" value="1"/>
</dbReference>
<keyword evidence="8" id="KW-0539">Nucleus</keyword>
<accession>A0A9Q3CW42</accession>
<dbReference type="EMBL" id="AVOT02010323">
    <property type="protein sequence ID" value="MBW0489928.1"/>
    <property type="molecule type" value="Genomic_DNA"/>
</dbReference>
<keyword evidence="3" id="KW-0963">Cytoplasm</keyword>
<dbReference type="GO" id="GO:0016787">
    <property type="term" value="F:hydrolase activity"/>
    <property type="evidence" value="ECO:0007669"/>
    <property type="project" value="UniProtKB-KW"/>
</dbReference>
<evidence type="ECO:0000256" key="9">
    <source>
        <dbReference type="SAM" id="MobiDB-lite"/>
    </source>
</evidence>
<dbReference type="PANTHER" id="PTHR13348">
    <property type="entry name" value="RIBONUCLEASE P SUBUNIT P29"/>
    <property type="match status" value="1"/>
</dbReference>
<evidence type="ECO:0000256" key="8">
    <source>
        <dbReference type="PIRNR" id="PIRNR027081"/>
    </source>
</evidence>
<dbReference type="Gene3D" id="2.30.30.210">
    <property type="entry name" value="Ribonuclease P/MRP, subunit p29"/>
    <property type="match status" value="1"/>
</dbReference>
<evidence type="ECO:0000256" key="1">
    <source>
        <dbReference type="ARBA" id="ARBA00004123"/>
    </source>
</evidence>
<dbReference type="SUPFAM" id="SSF101744">
    <property type="entry name" value="Rof/RNase P subunit-like"/>
    <property type="match status" value="1"/>
</dbReference>
<evidence type="ECO:0000256" key="2">
    <source>
        <dbReference type="ARBA" id="ARBA00006181"/>
    </source>
</evidence>
<dbReference type="AlphaFoldDB" id="A0A9Q3CW42"/>
<dbReference type="PANTHER" id="PTHR13348:SF0">
    <property type="entry name" value="RIBONUCLEASE P PROTEIN SUBUNIT P29"/>
    <property type="match status" value="1"/>
</dbReference>
<dbReference type="GO" id="GO:0005634">
    <property type="term" value="C:nucleus"/>
    <property type="evidence" value="ECO:0007669"/>
    <property type="project" value="UniProtKB-SubCell"/>
</dbReference>